<accession>A0ABV1AEA5</accession>
<keyword evidence="3" id="KW-1185">Reference proteome</keyword>
<organism evidence="2 3">
    <name type="scientific">Ameca splendens</name>
    <dbReference type="NCBI Taxonomy" id="208324"/>
    <lineage>
        <taxon>Eukaryota</taxon>
        <taxon>Metazoa</taxon>
        <taxon>Chordata</taxon>
        <taxon>Craniata</taxon>
        <taxon>Vertebrata</taxon>
        <taxon>Euteleostomi</taxon>
        <taxon>Actinopterygii</taxon>
        <taxon>Neopterygii</taxon>
        <taxon>Teleostei</taxon>
        <taxon>Neoteleostei</taxon>
        <taxon>Acanthomorphata</taxon>
        <taxon>Ovalentaria</taxon>
        <taxon>Atherinomorphae</taxon>
        <taxon>Cyprinodontiformes</taxon>
        <taxon>Goodeidae</taxon>
        <taxon>Ameca</taxon>
    </lineage>
</organism>
<keyword evidence="1" id="KW-0812">Transmembrane</keyword>
<keyword evidence="1" id="KW-0472">Membrane</keyword>
<dbReference type="Proteomes" id="UP001469553">
    <property type="component" value="Unassembled WGS sequence"/>
</dbReference>
<gene>
    <name evidence="2" type="ORF">AMECASPLE_034947</name>
</gene>
<feature type="transmembrane region" description="Helical" evidence="1">
    <location>
        <begin position="37"/>
        <end position="56"/>
    </location>
</feature>
<sequence length="144" mass="16152">MQMKLCLSCSPFLKKEIDVREDKGTFTHRVYKKSIKALTAVSFISSVFVCICLLPLQDVSSQPVFVRANQEELKGDWVSEADARFFCSQVIIMPTSSVLMLTFIVIPLAVLCLLLPSFCWRTHLKTTSLNLLNVLLAPPMVQAV</sequence>
<evidence type="ECO:0000256" key="1">
    <source>
        <dbReference type="SAM" id="Phobius"/>
    </source>
</evidence>
<dbReference type="EMBL" id="JAHRIP010089711">
    <property type="protein sequence ID" value="MEQ2316675.1"/>
    <property type="molecule type" value="Genomic_DNA"/>
</dbReference>
<comment type="caution">
    <text evidence="2">The sequence shown here is derived from an EMBL/GenBank/DDBJ whole genome shotgun (WGS) entry which is preliminary data.</text>
</comment>
<name>A0ABV1AEA5_9TELE</name>
<reference evidence="2 3" key="1">
    <citation type="submission" date="2021-06" db="EMBL/GenBank/DDBJ databases">
        <authorList>
            <person name="Palmer J.M."/>
        </authorList>
    </citation>
    <scope>NUCLEOTIDE SEQUENCE [LARGE SCALE GENOMIC DNA]</scope>
    <source>
        <strain evidence="2 3">AS_MEX2019</strain>
        <tissue evidence="2">Muscle</tissue>
    </source>
</reference>
<feature type="transmembrane region" description="Helical" evidence="1">
    <location>
        <begin position="98"/>
        <end position="120"/>
    </location>
</feature>
<proteinExistence type="predicted"/>
<evidence type="ECO:0000313" key="2">
    <source>
        <dbReference type="EMBL" id="MEQ2316675.1"/>
    </source>
</evidence>
<protein>
    <submittedName>
        <fullName evidence="2">Uncharacterized protein</fullName>
    </submittedName>
</protein>
<evidence type="ECO:0000313" key="3">
    <source>
        <dbReference type="Proteomes" id="UP001469553"/>
    </source>
</evidence>
<keyword evidence="1" id="KW-1133">Transmembrane helix</keyword>